<accession>A0AAV1G9Q8</accession>
<sequence length="129" mass="14592">MSSYRGRWMSTVGHVYLGVNLDPPELSPEFHMDVWDLGGADPFHFLDILFTSVYMKYHAQLFNTLVPPVNNESSAPSEKLIQTPSAFTSLCPLSHAPCWHGVYITNNRKPQHVNTYTQTHTQVCEQLGV</sequence>
<gene>
    <name evidence="1" type="ORF">XNOV1_A021877</name>
</gene>
<reference evidence="1" key="1">
    <citation type="submission" date="2023-08" db="EMBL/GenBank/DDBJ databases">
        <authorList>
            <person name="Alioto T."/>
            <person name="Alioto T."/>
            <person name="Gomez Garrido J."/>
        </authorList>
    </citation>
    <scope>NUCLEOTIDE SEQUENCE</scope>
</reference>
<proteinExistence type="predicted"/>
<evidence type="ECO:0000313" key="1">
    <source>
        <dbReference type="EMBL" id="CAJ1069734.1"/>
    </source>
</evidence>
<protein>
    <submittedName>
        <fullName evidence="1">Uncharacterized protein</fullName>
    </submittedName>
</protein>
<dbReference type="AlphaFoldDB" id="A0AAV1G9Q8"/>
<dbReference type="Proteomes" id="UP001178508">
    <property type="component" value="Chromosome 12"/>
</dbReference>
<organism evidence="1 2">
    <name type="scientific">Xyrichtys novacula</name>
    <name type="common">Pearly razorfish</name>
    <name type="synonym">Hemipteronotus novacula</name>
    <dbReference type="NCBI Taxonomy" id="13765"/>
    <lineage>
        <taxon>Eukaryota</taxon>
        <taxon>Metazoa</taxon>
        <taxon>Chordata</taxon>
        <taxon>Craniata</taxon>
        <taxon>Vertebrata</taxon>
        <taxon>Euteleostomi</taxon>
        <taxon>Actinopterygii</taxon>
        <taxon>Neopterygii</taxon>
        <taxon>Teleostei</taxon>
        <taxon>Neoteleostei</taxon>
        <taxon>Acanthomorphata</taxon>
        <taxon>Eupercaria</taxon>
        <taxon>Labriformes</taxon>
        <taxon>Labridae</taxon>
        <taxon>Xyrichtys</taxon>
    </lineage>
</organism>
<keyword evidence="2" id="KW-1185">Reference proteome</keyword>
<name>A0AAV1G9Q8_XYRNO</name>
<evidence type="ECO:0000313" key="2">
    <source>
        <dbReference type="Proteomes" id="UP001178508"/>
    </source>
</evidence>
<dbReference type="EMBL" id="OY660875">
    <property type="protein sequence ID" value="CAJ1069734.1"/>
    <property type="molecule type" value="Genomic_DNA"/>
</dbReference>